<dbReference type="Pfam" id="PF13439">
    <property type="entry name" value="Glyco_transf_4"/>
    <property type="match status" value="1"/>
</dbReference>
<protein>
    <submittedName>
        <fullName evidence="4">Glycosyltransferase family 4 protein</fullName>
    </submittedName>
</protein>
<dbReference type="GO" id="GO:0009103">
    <property type="term" value="P:lipopolysaccharide biosynthetic process"/>
    <property type="evidence" value="ECO:0007669"/>
    <property type="project" value="TreeGrafter"/>
</dbReference>
<proteinExistence type="predicted"/>
<name>A0A933SFK8_UNCEI</name>
<feature type="domain" description="Glycosyltransferase subfamily 4-like N-terminal" evidence="3">
    <location>
        <begin position="18"/>
        <end position="173"/>
    </location>
</feature>
<dbReference type="PANTHER" id="PTHR46401">
    <property type="entry name" value="GLYCOSYLTRANSFERASE WBBK-RELATED"/>
    <property type="match status" value="1"/>
</dbReference>
<dbReference type="SUPFAM" id="SSF53756">
    <property type="entry name" value="UDP-Glycosyltransferase/glycogen phosphorylase"/>
    <property type="match status" value="1"/>
</dbReference>
<reference evidence="4" key="1">
    <citation type="submission" date="2020-07" db="EMBL/GenBank/DDBJ databases">
        <title>Huge and variable diversity of episymbiotic CPR bacteria and DPANN archaea in groundwater ecosystems.</title>
        <authorList>
            <person name="He C.Y."/>
            <person name="Keren R."/>
            <person name="Whittaker M."/>
            <person name="Farag I.F."/>
            <person name="Doudna J."/>
            <person name="Cate J.H.D."/>
            <person name="Banfield J.F."/>
        </authorList>
    </citation>
    <scope>NUCLEOTIDE SEQUENCE</scope>
    <source>
        <strain evidence="4">NC_groundwater_1813_Pr3_B-0.1um_71_17</strain>
    </source>
</reference>
<accession>A0A933SFK8</accession>
<evidence type="ECO:0000313" key="5">
    <source>
        <dbReference type="Proteomes" id="UP000696931"/>
    </source>
</evidence>
<dbReference type="GO" id="GO:0016757">
    <property type="term" value="F:glycosyltransferase activity"/>
    <property type="evidence" value="ECO:0007669"/>
    <property type="project" value="InterPro"/>
</dbReference>
<dbReference type="Proteomes" id="UP000696931">
    <property type="component" value="Unassembled WGS sequence"/>
</dbReference>
<evidence type="ECO:0000259" key="2">
    <source>
        <dbReference type="Pfam" id="PF00534"/>
    </source>
</evidence>
<organism evidence="4 5">
    <name type="scientific">Eiseniibacteriota bacterium</name>
    <dbReference type="NCBI Taxonomy" id="2212470"/>
    <lineage>
        <taxon>Bacteria</taxon>
        <taxon>Candidatus Eiseniibacteriota</taxon>
    </lineage>
</organism>
<dbReference type="Pfam" id="PF00534">
    <property type="entry name" value="Glycos_transf_1"/>
    <property type="match status" value="1"/>
</dbReference>
<dbReference type="InterPro" id="IPR001296">
    <property type="entry name" value="Glyco_trans_1"/>
</dbReference>
<evidence type="ECO:0000259" key="3">
    <source>
        <dbReference type="Pfam" id="PF13439"/>
    </source>
</evidence>
<evidence type="ECO:0000256" key="1">
    <source>
        <dbReference type="ARBA" id="ARBA00022679"/>
    </source>
</evidence>
<comment type="caution">
    <text evidence="4">The sequence shown here is derived from an EMBL/GenBank/DDBJ whole genome shotgun (WGS) entry which is preliminary data.</text>
</comment>
<gene>
    <name evidence="4" type="ORF">HZA61_08250</name>
</gene>
<sequence>MIFAYDLRYACDHFAGIGKHAYTVFDEMLALPGDERWHVLWDPRERNTRYDLAPFRAHPRVEWVERPWHPIRPSGAWQVGRWLRRTRPDAYLSPFSLRPLFSGVREVLTLHDVSAMRTSHIPSPLAYALYRGSLLHAIRADAIVTVSEFSRSEILALLPVDPARVHAILEGVPRAEGDPPAPVRPARLRSERFALVVSDNRPRKNLEVLAKAWALPDGAPALDLVGVGPVDERFPALEPRSAAAGRGAIERLGWVSPGELAWLMSHAEVLLLPSLYEGFGFPLVEAMAEGVPALVSDIPVFREVGADAPMFADAHDPRAWAAALARLLAEPAVRERMRERGRARAAELTYRKTAERTLELLRRVAR</sequence>
<dbReference type="AlphaFoldDB" id="A0A933SFK8"/>
<dbReference type="Gene3D" id="3.40.50.2000">
    <property type="entry name" value="Glycogen Phosphorylase B"/>
    <property type="match status" value="2"/>
</dbReference>
<feature type="domain" description="Glycosyl transferase family 1" evidence="2">
    <location>
        <begin position="191"/>
        <end position="343"/>
    </location>
</feature>
<evidence type="ECO:0000313" key="4">
    <source>
        <dbReference type="EMBL" id="MBI5169463.1"/>
    </source>
</evidence>
<dbReference type="InterPro" id="IPR028098">
    <property type="entry name" value="Glyco_trans_4-like_N"/>
</dbReference>
<dbReference type="CDD" id="cd03809">
    <property type="entry name" value="GT4_MtfB-like"/>
    <property type="match status" value="1"/>
</dbReference>
<dbReference type="EMBL" id="JACRIW010000054">
    <property type="protein sequence ID" value="MBI5169463.1"/>
    <property type="molecule type" value="Genomic_DNA"/>
</dbReference>
<dbReference type="PANTHER" id="PTHR46401:SF2">
    <property type="entry name" value="GLYCOSYLTRANSFERASE WBBK-RELATED"/>
    <property type="match status" value="1"/>
</dbReference>
<keyword evidence="1" id="KW-0808">Transferase</keyword>